<gene>
    <name evidence="2" type="ORF">PBRASI_LOCUS8000</name>
</gene>
<evidence type="ECO:0000313" key="2">
    <source>
        <dbReference type="EMBL" id="CAG8607834.1"/>
    </source>
</evidence>
<accession>A0A9N9CLC0</accession>
<dbReference type="AlphaFoldDB" id="A0A9N9CLC0"/>
<sequence length="151" mass="17589">GAIFLAMLSALSRKTNTKTFPTPNLVPGAWHLLYDKPSHTFTIKRSDGEDQHIELSKCKFGFTIGDGDELEKLLQEAQVKMAMADIKVAEGRLEEEELKSVDREQRHKSLERKCKHEEVEDLNWKIMFWNEQRHMDKVNKFRQDLYALIGD</sequence>
<keyword evidence="1" id="KW-0175">Coiled coil</keyword>
<protein>
    <submittedName>
        <fullName evidence="2">8031_t:CDS:1</fullName>
    </submittedName>
</protein>
<comment type="caution">
    <text evidence="2">The sequence shown here is derived from an EMBL/GenBank/DDBJ whole genome shotgun (WGS) entry which is preliminary data.</text>
</comment>
<feature type="non-terminal residue" evidence="2">
    <location>
        <position position="1"/>
    </location>
</feature>
<name>A0A9N9CLC0_9GLOM</name>
<feature type="coiled-coil region" evidence="1">
    <location>
        <begin position="79"/>
        <end position="113"/>
    </location>
</feature>
<dbReference type="Proteomes" id="UP000789739">
    <property type="component" value="Unassembled WGS sequence"/>
</dbReference>
<dbReference type="EMBL" id="CAJVPI010001336">
    <property type="protein sequence ID" value="CAG8607834.1"/>
    <property type="molecule type" value="Genomic_DNA"/>
</dbReference>
<evidence type="ECO:0000313" key="3">
    <source>
        <dbReference type="Proteomes" id="UP000789739"/>
    </source>
</evidence>
<evidence type="ECO:0000256" key="1">
    <source>
        <dbReference type="SAM" id="Coils"/>
    </source>
</evidence>
<organism evidence="2 3">
    <name type="scientific">Paraglomus brasilianum</name>
    <dbReference type="NCBI Taxonomy" id="144538"/>
    <lineage>
        <taxon>Eukaryota</taxon>
        <taxon>Fungi</taxon>
        <taxon>Fungi incertae sedis</taxon>
        <taxon>Mucoromycota</taxon>
        <taxon>Glomeromycotina</taxon>
        <taxon>Glomeromycetes</taxon>
        <taxon>Paraglomerales</taxon>
        <taxon>Paraglomeraceae</taxon>
        <taxon>Paraglomus</taxon>
    </lineage>
</organism>
<keyword evidence="3" id="KW-1185">Reference proteome</keyword>
<reference evidence="2" key="1">
    <citation type="submission" date="2021-06" db="EMBL/GenBank/DDBJ databases">
        <authorList>
            <person name="Kallberg Y."/>
            <person name="Tangrot J."/>
            <person name="Rosling A."/>
        </authorList>
    </citation>
    <scope>NUCLEOTIDE SEQUENCE</scope>
    <source>
        <strain evidence="2">BR232B</strain>
    </source>
</reference>
<proteinExistence type="predicted"/>